<protein>
    <submittedName>
        <fullName evidence="4">Ribosome assembly RNA-binding protein YhbY</fullName>
    </submittedName>
</protein>
<dbReference type="Pfam" id="PF01985">
    <property type="entry name" value="CRS1_YhbY"/>
    <property type="match status" value="1"/>
</dbReference>
<evidence type="ECO:0000259" key="3">
    <source>
        <dbReference type="PROSITE" id="PS51295"/>
    </source>
</evidence>
<dbReference type="Proteomes" id="UP000469421">
    <property type="component" value="Unassembled WGS sequence"/>
</dbReference>
<dbReference type="InterPro" id="IPR051925">
    <property type="entry name" value="RNA-binding_domain"/>
</dbReference>
<dbReference type="InterPro" id="IPR001890">
    <property type="entry name" value="RNA-binding_CRM"/>
</dbReference>
<dbReference type="PROSITE" id="PS51295">
    <property type="entry name" value="CRM"/>
    <property type="match status" value="1"/>
</dbReference>
<evidence type="ECO:0000256" key="2">
    <source>
        <dbReference type="PROSITE-ProRule" id="PRU00626"/>
    </source>
</evidence>
<name>A0A6N7LNM7_9GAMM</name>
<reference evidence="4 5" key="1">
    <citation type="submission" date="2019-10" db="EMBL/GenBank/DDBJ databases">
        <title>Alcanivorax sp.PA15-N-34 draft genome sequence.</title>
        <authorList>
            <person name="Liao X."/>
            <person name="Shao Z."/>
        </authorList>
    </citation>
    <scope>NUCLEOTIDE SEQUENCE [LARGE SCALE GENOMIC DNA]</scope>
    <source>
        <strain evidence="4 5">PA15-N-34</strain>
    </source>
</reference>
<comment type="caution">
    <text evidence="4">The sequence shown here is derived from an EMBL/GenBank/DDBJ whole genome shotgun (WGS) entry which is preliminary data.</text>
</comment>
<evidence type="ECO:0000313" key="4">
    <source>
        <dbReference type="EMBL" id="MQX51657.1"/>
    </source>
</evidence>
<dbReference type="SMART" id="SM01103">
    <property type="entry name" value="CRS1_YhbY"/>
    <property type="match status" value="1"/>
</dbReference>
<dbReference type="EMBL" id="WIRE01000001">
    <property type="protein sequence ID" value="MQX51657.1"/>
    <property type="molecule type" value="Genomic_DNA"/>
</dbReference>
<sequence length="104" mass="11716">MPLSSQDIKRLRRIGHHLKAILILGDKGLTETFAEELNARLEDHELIKVKVNAETREDRAEIVSALCAQSGAELIQRIGNIALLYRAAQKPNPKLSNLLRYMNT</sequence>
<feature type="domain" description="CRM" evidence="3">
    <location>
        <begin position="1"/>
        <end position="97"/>
    </location>
</feature>
<dbReference type="SUPFAM" id="SSF75471">
    <property type="entry name" value="YhbY-like"/>
    <property type="match status" value="1"/>
</dbReference>
<proteinExistence type="predicted"/>
<dbReference type="PANTHER" id="PTHR40065:SF3">
    <property type="entry name" value="RNA-BINDING PROTEIN YHBY"/>
    <property type="match status" value="1"/>
</dbReference>
<organism evidence="4 5">
    <name type="scientific">Alcanivorax sediminis</name>
    <dbReference type="NCBI Taxonomy" id="2663008"/>
    <lineage>
        <taxon>Bacteria</taxon>
        <taxon>Pseudomonadati</taxon>
        <taxon>Pseudomonadota</taxon>
        <taxon>Gammaproteobacteria</taxon>
        <taxon>Oceanospirillales</taxon>
        <taxon>Alcanivoracaceae</taxon>
        <taxon>Alcanivorax</taxon>
    </lineage>
</organism>
<dbReference type="AlphaFoldDB" id="A0A6N7LNM7"/>
<dbReference type="InterPro" id="IPR035920">
    <property type="entry name" value="YhbY-like_sf"/>
</dbReference>
<accession>A0A6N7LNM7</accession>
<dbReference type="RefSeq" id="WP_328594047.1">
    <property type="nucleotide sequence ID" value="NZ_JBMZXE010000102.1"/>
</dbReference>
<keyword evidence="5" id="KW-1185">Reference proteome</keyword>
<dbReference type="GO" id="GO:0003723">
    <property type="term" value="F:RNA binding"/>
    <property type="evidence" value="ECO:0007669"/>
    <property type="project" value="UniProtKB-UniRule"/>
</dbReference>
<gene>
    <name evidence="4" type="ORF">GFN93_00255</name>
</gene>
<dbReference type="Gene3D" id="3.30.110.60">
    <property type="entry name" value="YhbY-like"/>
    <property type="match status" value="1"/>
</dbReference>
<keyword evidence="1 2" id="KW-0694">RNA-binding</keyword>
<dbReference type="PANTHER" id="PTHR40065">
    <property type="entry name" value="RNA-BINDING PROTEIN YHBY"/>
    <property type="match status" value="1"/>
</dbReference>
<evidence type="ECO:0000256" key="1">
    <source>
        <dbReference type="ARBA" id="ARBA00022884"/>
    </source>
</evidence>
<evidence type="ECO:0000313" key="5">
    <source>
        <dbReference type="Proteomes" id="UP000469421"/>
    </source>
</evidence>